<evidence type="ECO:0000256" key="4">
    <source>
        <dbReference type="ARBA" id="ARBA00023002"/>
    </source>
</evidence>
<dbReference type="InterPro" id="IPR001128">
    <property type="entry name" value="Cyt_P450"/>
</dbReference>
<dbReference type="EnsemblMetazoa" id="XM_038221080.1">
    <property type="protein sequence ID" value="XP_038077008.1"/>
    <property type="gene ID" value="LOC119744887"/>
</dbReference>
<sequence>METAAEAILPSFIETRHIVTVVIGVSIFLLVYFLIPKNLPPGPLGWPLVGYLPGLFPDPLVSFSKLADKYGKILSIRMGPQLVVMLSDYETLRQAYVSQADEFSDNMIMSWVLESKRDVGSLFWENGEKWRQRRRFSLKTLRGFGFGKRSLESRINEEGRFFCQEMERLNGQPVVLNNLLFNASSNIICTIGMACRYDYRDKAFGEQLSIMMELIEGVRLLEPANIIPPLWHSRWYKRRRGMFKAHEDFLREHLEHHKATLDPDNIRDMMDAYLVEMQRRKDTNDPIQHTEDGIIHSISDLFGAGTGTLSNTTLWIIIYMLRYPETQKKIQEEVDRVVGAEGVPSTLQREQMPYTCAFLMEIQRLRPLAAIIFRHLRVPGVKLCGYNIPKDTPVFGNVFYIQNSPKFWDNPIECRPERFLSADGKTLVPRKDWIPFGLGRRMCLGEALTKMELFIFTVTVMQRFTFKVPDGDPLPPLDLPTGGLVMYAPRFRVSCVKR</sequence>
<evidence type="ECO:0000256" key="1">
    <source>
        <dbReference type="ARBA" id="ARBA00001971"/>
    </source>
</evidence>
<keyword evidence="3 7" id="KW-0479">Metal-binding</keyword>
<evidence type="ECO:0000256" key="2">
    <source>
        <dbReference type="ARBA" id="ARBA00010617"/>
    </source>
</evidence>
<keyword evidence="7 8" id="KW-0349">Heme</keyword>
<feature type="transmembrane region" description="Helical" evidence="9">
    <location>
        <begin position="18"/>
        <end position="35"/>
    </location>
</feature>
<dbReference type="Pfam" id="PF00067">
    <property type="entry name" value="p450"/>
    <property type="match status" value="1"/>
</dbReference>
<evidence type="ECO:0000256" key="5">
    <source>
        <dbReference type="ARBA" id="ARBA00023004"/>
    </source>
</evidence>
<keyword evidence="4 8" id="KW-0560">Oxidoreductase</keyword>
<keyword evidence="6 8" id="KW-0503">Monooxygenase</keyword>
<keyword evidence="9" id="KW-0812">Transmembrane</keyword>
<evidence type="ECO:0000313" key="10">
    <source>
        <dbReference type="EnsemblMetazoa" id="XP_038077008.1"/>
    </source>
</evidence>
<name>A0A914BL46_PATMI</name>
<evidence type="ECO:0000256" key="7">
    <source>
        <dbReference type="PIRSR" id="PIRSR602401-1"/>
    </source>
</evidence>
<dbReference type="GeneID" id="119744887"/>
<keyword evidence="9" id="KW-0472">Membrane</keyword>
<reference evidence="10" key="1">
    <citation type="submission" date="2022-11" db="UniProtKB">
        <authorList>
            <consortium name="EnsemblMetazoa"/>
        </authorList>
    </citation>
    <scope>IDENTIFICATION</scope>
</reference>
<evidence type="ECO:0008006" key="12">
    <source>
        <dbReference type="Google" id="ProtNLM"/>
    </source>
</evidence>
<dbReference type="RefSeq" id="XP_038077008.1">
    <property type="nucleotide sequence ID" value="XM_038221080.1"/>
</dbReference>
<dbReference type="OMA" id="TCAFLME"/>
<dbReference type="GO" id="GO:0005506">
    <property type="term" value="F:iron ion binding"/>
    <property type="evidence" value="ECO:0007669"/>
    <property type="project" value="InterPro"/>
</dbReference>
<comment type="cofactor">
    <cofactor evidence="1 7">
        <name>heme</name>
        <dbReference type="ChEBI" id="CHEBI:30413"/>
    </cofactor>
</comment>
<dbReference type="PRINTS" id="PR00385">
    <property type="entry name" value="P450"/>
</dbReference>
<evidence type="ECO:0000256" key="9">
    <source>
        <dbReference type="SAM" id="Phobius"/>
    </source>
</evidence>
<evidence type="ECO:0000313" key="11">
    <source>
        <dbReference type="Proteomes" id="UP000887568"/>
    </source>
</evidence>
<keyword evidence="5 7" id="KW-0408">Iron</keyword>
<dbReference type="PROSITE" id="PS00086">
    <property type="entry name" value="CYTOCHROME_P450"/>
    <property type="match status" value="1"/>
</dbReference>
<dbReference type="InterPro" id="IPR017972">
    <property type="entry name" value="Cyt_P450_CS"/>
</dbReference>
<evidence type="ECO:0000256" key="8">
    <source>
        <dbReference type="RuleBase" id="RU000461"/>
    </source>
</evidence>
<dbReference type="PANTHER" id="PTHR24300">
    <property type="entry name" value="CYTOCHROME P450 508A4-RELATED"/>
    <property type="match status" value="1"/>
</dbReference>
<comment type="similarity">
    <text evidence="2 8">Belongs to the cytochrome P450 family.</text>
</comment>
<dbReference type="GO" id="GO:0016705">
    <property type="term" value="F:oxidoreductase activity, acting on paired donors, with incorporation or reduction of molecular oxygen"/>
    <property type="evidence" value="ECO:0007669"/>
    <property type="project" value="InterPro"/>
</dbReference>
<protein>
    <recommendedName>
        <fullName evidence="12">Cytochrome P450</fullName>
    </recommendedName>
</protein>
<keyword evidence="9" id="KW-1133">Transmembrane helix</keyword>
<evidence type="ECO:0000256" key="6">
    <source>
        <dbReference type="ARBA" id="ARBA00023033"/>
    </source>
</evidence>
<feature type="binding site" description="axial binding residue" evidence="7">
    <location>
        <position position="443"/>
    </location>
    <ligand>
        <name>heme</name>
        <dbReference type="ChEBI" id="CHEBI:30413"/>
    </ligand>
    <ligandPart>
        <name>Fe</name>
        <dbReference type="ChEBI" id="CHEBI:18248"/>
    </ligandPart>
</feature>
<dbReference type="InterPro" id="IPR002401">
    <property type="entry name" value="Cyt_P450_E_grp-I"/>
</dbReference>
<accession>A0A914BL46</accession>
<dbReference type="Proteomes" id="UP000887568">
    <property type="component" value="Unplaced"/>
</dbReference>
<dbReference type="PANTHER" id="PTHR24300:SF417">
    <property type="entry name" value="CYTOCHROME P450 508B1-RELATED"/>
    <property type="match status" value="1"/>
</dbReference>
<dbReference type="GO" id="GO:0020037">
    <property type="term" value="F:heme binding"/>
    <property type="evidence" value="ECO:0007669"/>
    <property type="project" value="InterPro"/>
</dbReference>
<dbReference type="InterPro" id="IPR036396">
    <property type="entry name" value="Cyt_P450_sf"/>
</dbReference>
<keyword evidence="11" id="KW-1185">Reference proteome</keyword>
<evidence type="ECO:0000256" key="3">
    <source>
        <dbReference type="ARBA" id="ARBA00022723"/>
    </source>
</evidence>
<dbReference type="FunFam" id="1.10.630.10:FF:000036">
    <property type="entry name" value="CYtochrome P450 family"/>
    <property type="match status" value="1"/>
</dbReference>
<proteinExistence type="inferred from homology"/>
<dbReference type="SUPFAM" id="SSF48264">
    <property type="entry name" value="Cytochrome P450"/>
    <property type="match status" value="1"/>
</dbReference>
<dbReference type="Gene3D" id="1.10.630.10">
    <property type="entry name" value="Cytochrome P450"/>
    <property type="match status" value="1"/>
</dbReference>
<dbReference type="PRINTS" id="PR00463">
    <property type="entry name" value="EP450I"/>
</dbReference>
<dbReference type="OrthoDB" id="1055148at2759"/>
<dbReference type="GO" id="GO:0004497">
    <property type="term" value="F:monooxygenase activity"/>
    <property type="evidence" value="ECO:0007669"/>
    <property type="project" value="UniProtKB-KW"/>
</dbReference>
<dbReference type="InterPro" id="IPR050182">
    <property type="entry name" value="Cytochrome_P450_fam2"/>
</dbReference>
<dbReference type="AlphaFoldDB" id="A0A914BL46"/>
<organism evidence="10 11">
    <name type="scientific">Patiria miniata</name>
    <name type="common">Bat star</name>
    <name type="synonym">Asterina miniata</name>
    <dbReference type="NCBI Taxonomy" id="46514"/>
    <lineage>
        <taxon>Eukaryota</taxon>
        <taxon>Metazoa</taxon>
        <taxon>Echinodermata</taxon>
        <taxon>Eleutherozoa</taxon>
        <taxon>Asterozoa</taxon>
        <taxon>Asteroidea</taxon>
        <taxon>Valvatacea</taxon>
        <taxon>Valvatida</taxon>
        <taxon>Asterinidae</taxon>
        <taxon>Patiria</taxon>
    </lineage>
</organism>